<dbReference type="Proteomes" id="UP000271889">
    <property type="component" value="Unassembled WGS sequence"/>
</dbReference>
<protein>
    <submittedName>
        <fullName evidence="1">Uncharacterized protein</fullName>
    </submittedName>
</protein>
<name>A0A3P6RPP8_CYLGO</name>
<proteinExistence type="predicted"/>
<evidence type="ECO:0000313" key="2">
    <source>
        <dbReference type="Proteomes" id="UP000271889"/>
    </source>
</evidence>
<keyword evidence="2" id="KW-1185">Reference proteome</keyword>
<reference evidence="1 2" key="1">
    <citation type="submission" date="2018-11" db="EMBL/GenBank/DDBJ databases">
        <authorList>
            <consortium name="Pathogen Informatics"/>
        </authorList>
    </citation>
    <scope>NUCLEOTIDE SEQUENCE [LARGE SCALE GENOMIC DNA]</scope>
</reference>
<dbReference type="AlphaFoldDB" id="A0A3P6RPP8"/>
<organism evidence="1 2">
    <name type="scientific">Cylicostephanus goldi</name>
    <name type="common">Nematode worm</name>
    <dbReference type="NCBI Taxonomy" id="71465"/>
    <lineage>
        <taxon>Eukaryota</taxon>
        <taxon>Metazoa</taxon>
        <taxon>Ecdysozoa</taxon>
        <taxon>Nematoda</taxon>
        <taxon>Chromadorea</taxon>
        <taxon>Rhabditida</taxon>
        <taxon>Rhabditina</taxon>
        <taxon>Rhabditomorpha</taxon>
        <taxon>Strongyloidea</taxon>
        <taxon>Strongylidae</taxon>
        <taxon>Cylicostephanus</taxon>
    </lineage>
</organism>
<accession>A0A3P6RPP8</accession>
<gene>
    <name evidence="1" type="ORF">CGOC_LOCUS3477</name>
</gene>
<dbReference type="EMBL" id="UYRV01008778">
    <property type="protein sequence ID" value="VDK55945.1"/>
    <property type="molecule type" value="Genomic_DNA"/>
</dbReference>
<evidence type="ECO:0000313" key="1">
    <source>
        <dbReference type="EMBL" id="VDK55945.1"/>
    </source>
</evidence>
<dbReference type="OrthoDB" id="5856062at2759"/>
<sequence>MIFQYVDNEPRSLGVLTNVDYIMNERREFRYGDFKDVELEHEKPTGQKEPLPILDAATNLKIDISWDEWSCCSACCCSGILCGKFYTSDRKCTLLSPTKVRKGYLSLMKIDPDKPISPWDDDEVNNEFQNMMSVSPYRERGIALWSTVWENVKSLERAKQYKDQLYGNRFKQVLNSTAPLMAAHPGIYIDEISCNEEKYDCEKLAKCLGIDIKANFEV</sequence>